<protein>
    <submittedName>
        <fullName evidence="4">SDR family oxidoreductase</fullName>
    </submittedName>
</protein>
<proteinExistence type="inferred from homology"/>
<comment type="similarity">
    <text evidence="1">Belongs to the short-chain dehydrogenases/reductases (SDR) family.</text>
</comment>
<dbReference type="InterPro" id="IPR002347">
    <property type="entry name" value="SDR_fam"/>
</dbReference>
<reference evidence="4 5" key="1">
    <citation type="submission" date="2020-03" db="EMBL/GenBank/DDBJ databases">
        <title>Metabolic flexibility allows generalist bacteria to become dominant in a frequently disturbed ecosystem.</title>
        <authorList>
            <person name="Chen Y.-J."/>
            <person name="Leung P.M."/>
            <person name="Bay S.K."/>
            <person name="Hugenholtz P."/>
            <person name="Kessler A.J."/>
            <person name="Shelley G."/>
            <person name="Waite D.W."/>
            <person name="Cook P.L."/>
            <person name="Greening C."/>
        </authorList>
    </citation>
    <scope>NUCLEOTIDE SEQUENCE [LARGE SCALE GENOMIC DNA]</scope>
    <source>
        <strain evidence="4">SS_bin_28</strain>
    </source>
</reference>
<comment type="caution">
    <text evidence="4">The sequence shown here is derived from an EMBL/GenBank/DDBJ whole genome shotgun (WGS) entry which is preliminary data.</text>
</comment>
<keyword evidence="2" id="KW-0560">Oxidoreductase</keyword>
<dbReference type="InterPro" id="IPR036291">
    <property type="entry name" value="NAD(P)-bd_dom_sf"/>
</dbReference>
<sequence length="244" mass="26245">MSSQVALVTGGARGIPRAIAVDLAKNGWSVAICYRKSKEDAENTLAEIHGANAYGMALQADVSDPLQCKSLVDSVRQDLGPITALINGAGPYHRVPILKETPEGWREMFDHNLHAAFYMSQLVVPDMQSQKFGRIINFAMANADRIMAQPMVTAHFIAKSGLLILTRTLGKKLAPHGITVNAISPGFIDSGSADADEMDSMLPKIPAGRLGSVEDAVQSVRWLMSKEAEYVNGSNIHLSGGWGM</sequence>
<evidence type="ECO:0000313" key="5">
    <source>
        <dbReference type="Proteomes" id="UP000547674"/>
    </source>
</evidence>
<dbReference type="GO" id="GO:0016616">
    <property type="term" value="F:oxidoreductase activity, acting on the CH-OH group of donors, NAD or NADP as acceptor"/>
    <property type="evidence" value="ECO:0007669"/>
    <property type="project" value="UniProtKB-ARBA"/>
</dbReference>
<dbReference type="AlphaFoldDB" id="A0A7Y2ECH5"/>
<evidence type="ECO:0000259" key="3">
    <source>
        <dbReference type="SMART" id="SM00822"/>
    </source>
</evidence>
<dbReference type="Gene3D" id="3.40.50.720">
    <property type="entry name" value="NAD(P)-binding Rossmann-like Domain"/>
    <property type="match status" value="1"/>
</dbReference>
<evidence type="ECO:0000256" key="2">
    <source>
        <dbReference type="ARBA" id="ARBA00023002"/>
    </source>
</evidence>
<dbReference type="CDD" id="cd05233">
    <property type="entry name" value="SDR_c"/>
    <property type="match status" value="1"/>
</dbReference>
<dbReference type="SUPFAM" id="SSF51735">
    <property type="entry name" value="NAD(P)-binding Rossmann-fold domains"/>
    <property type="match status" value="1"/>
</dbReference>
<dbReference type="Proteomes" id="UP000547674">
    <property type="component" value="Unassembled WGS sequence"/>
</dbReference>
<dbReference type="GO" id="GO:0006633">
    <property type="term" value="P:fatty acid biosynthetic process"/>
    <property type="evidence" value="ECO:0007669"/>
    <property type="project" value="TreeGrafter"/>
</dbReference>
<dbReference type="PRINTS" id="PR00081">
    <property type="entry name" value="GDHRDH"/>
</dbReference>
<dbReference type="InterPro" id="IPR057326">
    <property type="entry name" value="KR_dom"/>
</dbReference>
<gene>
    <name evidence="4" type="ORF">HKN21_17580</name>
</gene>
<dbReference type="Pfam" id="PF13561">
    <property type="entry name" value="adh_short_C2"/>
    <property type="match status" value="1"/>
</dbReference>
<evidence type="ECO:0000313" key="4">
    <source>
        <dbReference type="EMBL" id="NNF08577.1"/>
    </source>
</evidence>
<dbReference type="SMART" id="SM00822">
    <property type="entry name" value="PKS_KR"/>
    <property type="match status" value="1"/>
</dbReference>
<dbReference type="PANTHER" id="PTHR42760:SF133">
    <property type="entry name" value="3-OXOACYL-[ACYL-CARRIER-PROTEIN] REDUCTASE"/>
    <property type="match status" value="1"/>
</dbReference>
<dbReference type="PANTHER" id="PTHR42760">
    <property type="entry name" value="SHORT-CHAIN DEHYDROGENASES/REDUCTASES FAMILY MEMBER"/>
    <property type="match status" value="1"/>
</dbReference>
<dbReference type="EMBL" id="JABDJR010000704">
    <property type="protein sequence ID" value="NNF08577.1"/>
    <property type="molecule type" value="Genomic_DNA"/>
</dbReference>
<dbReference type="FunFam" id="3.40.50.720:FF:000173">
    <property type="entry name" value="3-oxoacyl-[acyl-carrier protein] reductase"/>
    <property type="match status" value="1"/>
</dbReference>
<organism evidence="4 5">
    <name type="scientific">Eiseniibacteriota bacterium</name>
    <dbReference type="NCBI Taxonomy" id="2212470"/>
    <lineage>
        <taxon>Bacteria</taxon>
        <taxon>Candidatus Eiseniibacteriota</taxon>
    </lineage>
</organism>
<feature type="domain" description="Ketoreductase" evidence="3">
    <location>
        <begin position="4"/>
        <end position="149"/>
    </location>
</feature>
<accession>A0A7Y2ECH5</accession>
<dbReference type="GO" id="GO:0048038">
    <property type="term" value="F:quinone binding"/>
    <property type="evidence" value="ECO:0007669"/>
    <property type="project" value="TreeGrafter"/>
</dbReference>
<name>A0A7Y2ECH5_UNCEI</name>
<evidence type="ECO:0000256" key="1">
    <source>
        <dbReference type="ARBA" id="ARBA00006484"/>
    </source>
</evidence>